<reference evidence="1" key="1">
    <citation type="submission" date="2007-03" db="EMBL/GenBank/DDBJ databases">
        <authorList>
            <person name="Jerke K.H."/>
            <person name="Nakatsu C.H."/>
            <person name="Konopka A.E."/>
        </authorList>
    </citation>
    <scope>NUCLEOTIDE SEQUENCE</scope>
    <source>
        <strain evidence="1">AK-1</strain>
        <plasmid evidence="1">pSI-1</plasmid>
    </source>
</reference>
<organism evidence="1">
    <name type="scientific">Arthrobacter sp. AK-1</name>
    <dbReference type="NCBI Taxonomy" id="415095"/>
    <lineage>
        <taxon>Bacteria</taxon>
        <taxon>Bacillati</taxon>
        <taxon>Actinomycetota</taxon>
        <taxon>Actinomycetes</taxon>
        <taxon>Micrococcales</taxon>
        <taxon>Micrococcaceae</taxon>
        <taxon>Arthrobacter</taxon>
    </lineage>
</organism>
<sequence length="96" mass="10496">MSRDTVAHRYIGDGVAYCHDNSCRFMARDHVTSFCGLTADDGVAVVQAHIAATDGGSFGLHQDLVGLRLRTFAIGNHDLLITGENYCTHFRASFYS</sequence>
<keyword evidence="1" id="KW-0614">Plasmid</keyword>
<reference evidence="1" key="2">
    <citation type="journal article" date="2008" name="Plasmid">
        <title>Comparative analysis of eight Arthrobacter plasmids.</title>
        <authorList>
            <person name="Jerke K."/>
            <person name="Nakatsu C.H."/>
            <person name="Beasley F."/>
            <person name="Konopka A."/>
        </authorList>
    </citation>
    <scope>NUCLEOTIDE SEQUENCE</scope>
    <source>
        <strain evidence="1">AK-1</strain>
        <plasmid evidence="1">pSI-1</plasmid>
    </source>
</reference>
<protein>
    <submittedName>
        <fullName evidence="1">Uncharacterized protein</fullName>
    </submittedName>
</protein>
<dbReference type="EMBL" id="EF495211">
    <property type="protein sequence ID" value="ABR66983.1"/>
    <property type="molecule type" value="Genomic_DNA"/>
</dbReference>
<accession>A6YFH9</accession>
<geneLocation type="plasmid" evidence="1">
    <name>pSI-1</name>
</geneLocation>
<proteinExistence type="predicted"/>
<dbReference type="AlphaFoldDB" id="A6YFH9"/>
<evidence type="ECO:0000313" key="1">
    <source>
        <dbReference type="EMBL" id="ABR66983.1"/>
    </source>
</evidence>
<name>A6YFH9_9MICC</name>